<feature type="compositionally biased region" description="Low complexity" evidence="1">
    <location>
        <begin position="109"/>
        <end position="129"/>
    </location>
</feature>
<comment type="caution">
    <text evidence="2">The sequence shown here is derived from an EMBL/GenBank/DDBJ whole genome shotgun (WGS) entry which is preliminary data.</text>
</comment>
<accession>A0A834NA80</accession>
<feature type="region of interest" description="Disordered" evidence="1">
    <location>
        <begin position="103"/>
        <end position="129"/>
    </location>
</feature>
<gene>
    <name evidence="2" type="ORF">HZH66_005883</name>
</gene>
<evidence type="ECO:0000256" key="1">
    <source>
        <dbReference type="SAM" id="MobiDB-lite"/>
    </source>
</evidence>
<sequence length="129" mass="13813">MDEVRMDDERRRPDSFLDTGSLAKEEAPYLPKPPTTAATPAATAAAAAATAATTTTAAATATGTFSSIIRTIHNLDYDHEYRFRDVQQLEDAFHACEETRLHFSDQEASSSSSSSSSSWSSSSSSISSL</sequence>
<keyword evidence="3" id="KW-1185">Reference proteome</keyword>
<evidence type="ECO:0000313" key="2">
    <source>
        <dbReference type="EMBL" id="KAF7400699.1"/>
    </source>
</evidence>
<name>A0A834NA80_VESVU</name>
<protein>
    <submittedName>
        <fullName evidence="2">Uncharacterized protein</fullName>
    </submittedName>
</protein>
<proteinExistence type="predicted"/>
<dbReference type="AlphaFoldDB" id="A0A834NA80"/>
<dbReference type="Proteomes" id="UP000614350">
    <property type="component" value="Unassembled WGS sequence"/>
</dbReference>
<feature type="region of interest" description="Disordered" evidence="1">
    <location>
        <begin position="1"/>
        <end position="38"/>
    </location>
</feature>
<evidence type="ECO:0000313" key="3">
    <source>
        <dbReference type="Proteomes" id="UP000614350"/>
    </source>
</evidence>
<dbReference type="EMBL" id="JACSEA010000005">
    <property type="protein sequence ID" value="KAF7400699.1"/>
    <property type="molecule type" value="Genomic_DNA"/>
</dbReference>
<reference evidence="2" key="1">
    <citation type="journal article" date="2020" name="G3 (Bethesda)">
        <title>High-Quality Assemblies for Three Invasive Social Wasps from the &lt;i&gt;Vespula&lt;/i&gt; Genus.</title>
        <authorList>
            <person name="Harrop T.W.R."/>
            <person name="Guhlin J."/>
            <person name="McLaughlin G.M."/>
            <person name="Permina E."/>
            <person name="Stockwell P."/>
            <person name="Gilligan J."/>
            <person name="Le Lec M.F."/>
            <person name="Gruber M.A.M."/>
            <person name="Quinn O."/>
            <person name="Lovegrove M."/>
            <person name="Duncan E.J."/>
            <person name="Remnant E.J."/>
            <person name="Van Eeckhoven J."/>
            <person name="Graham B."/>
            <person name="Knapp R.A."/>
            <person name="Langford K.W."/>
            <person name="Kronenberg Z."/>
            <person name="Press M.O."/>
            <person name="Eacker S.M."/>
            <person name="Wilson-Rankin E.E."/>
            <person name="Purcell J."/>
            <person name="Lester P.J."/>
            <person name="Dearden P.K."/>
        </authorList>
    </citation>
    <scope>NUCLEOTIDE SEQUENCE</scope>
    <source>
        <strain evidence="2">Marl-1</strain>
    </source>
</reference>
<organism evidence="2 3">
    <name type="scientific">Vespula vulgaris</name>
    <name type="common">Yellow jacket</name>
    <name type="synonym">Wasp</name>
    <dbReference type="NCBI Taxonomy" id="7454"/>
    <lineage>
        <taxon>Eukaryota</taxon>
        <taxon>Metazoa</taxon>
        <taxon>Ecdysozoa</taxon>
        <taxon>Arthropoda</taxon>
        <taxon>Hexapoda</taxon>
        <taxon>Insecta</taxon>
        <taxon>Pterygota</taxon>
        <taxon>Neoptera</taxon>
        <taxon>Endopterygota</taxon>
        <taxon>Hymenoptera</taxon>
        <taxon>Apocrita</taxon>
        <taxon>Aculeata</taxon>
        <taxon>Vespoidea</taxon>
        <taxon>Vespidae</taxon>
        <taxon>Vespinae</taxon>
        <taxon>Vespula</taxon>
    </lineage>
</organism>